<dbReference type="Gene3D" id="3.30.750.24">
    <property type="entry name" value="STAS domain"/>
    <property type="match status" value="1"/>
</dbReference>
<proteinExistence type="predicted"/>
<organism evidence="2 3">
    <name type="scientific">Chromobacterium subtsugae</name>
    <dbReference type="NCBI Taxonomy" id="251747"/>
    <lineage>
        <taxon>Bacteria</taxon>
        <taxon>Pseudomonadati</taxon>
        <taxon>Pseudomonadota</taxon>
        <taxon>Betaproteobacteria</taxon>
        <taxon>Neisseriales</taxon>
        <taxon>Chromobacteriaceae</taxon>
        <taxon>Chromobacterium</taxon>
    </lineage>
</organism>
<feature type="domain" description="STAS" evidence="1">
    <location>
        <begin position="1"/>
        <end position="103"/>
    </location>
</feature>
<dbReference type="CDD" id="cd07043">
    <property type="entry name" value="STAS_anti-anti-sigma_factors"/>
    <property type="match status" value="1"/>
</dbReference>
<dbReference type="GeneID" id="89684914"/>
<dbReference type="Proteomes" id="UP000711178">
    <property type="component" value="Unassembled WGS sequence"/>
</dbReference>
<dbReference type="InterPro" id="IPR036513">
    <property type="entry name" value="STAS_dom_sf"/>
</dbReference>
<sequence>MRPIVKVEGGIGRIILIGQFDFNLHREFRQAGQELLDNNAVKIIRIDMEQVPQIDSSALGMLLLLRERAAMNRMTMEIVNCQPAVKQVFEIANMSTHFNFQFA</sequence>
<reference evidence="2 3" key="1">
    <citation type="submission" date="2021-05" db="EMBL/GenBank/DDBJ databases">
        <title>Draft Whole Genome Sequencing Of Biosensor Chromobacterium violaceum Strain CV026 Reveals A Regulatory RNA In Chromobacterium violaceum Phenotype Regulatory Network.</title>
        <authorList>
            <person name="Hong K.W."/>
            <person name="Chan K.G."/>
            <person name="Chang C.-Y."/>
        </authorList>
    </citation>
    <scope>NUCLEOTIDE SEQUENCE [LARGE SCALE GENOMIC DNA]</scope>
    <source>
        <strain evidence="2 3">ATCC 31532</strain>
    </source>
</reference>
<dbReference type="PANTHER" id="PTHR33495:SF15">
    <property type="entry name" value="STAS DOMAIN-CONTAINING PROTEIN"/>
    <property type="match status" value="1"/>
</dbReference>
<protein>
    <submittedName>
        <fullName evidence="2">STAS domain-containing protein</fullName>
    </submittedName>
</protein>
<name>A0ABS7FCA2_9NEIS</name>
<accession>A0ABS7FCA2</accession>
<comment type="caution">
    <text evidence="2">The sequence shown here is derived from an EMBL/GenBank/DDBJ whole genome shotgun (WGS) entry which is preliminary data.</text>
</comment>
<dbReference type="EMBL" id="JAHDTB010000003">
    <property type="protein sequence ID" value="MBW8286948.1"/>
    <property type="molecule type" value="Genomic_DNA"/>
</dbReference>
<dbReference type="PANTHER" id="PTHR33495">
    <property type="entry name" value="ANTI-SIGMA FACTOR ANTAGONIST TM_1081-RELATED-RELATED"/>
    <property type="match status" value="1"/>
</dbReference>
<dbReference type="InterPro" id="IPR002645">
    <property type="entry name" value="STAS_dom"/>
</dbReference>
<gene>
    <name evidence="2" type="ORF">KIF53_04825</name>
</gene>
<dbReference type="Pfam" id="PF01740">
    <property type="entry name" value="STAS"/>
    <property type="match status" value="1"/>
</dbReference>
<dbReference type="RefSeq" id="WP_043574275.1">
    <property type="nucleotide sequence ID" value="NZ_CP142381.1"/>
</dbReference>
<dbReference type="SUPFAM" id="SSF52091">
    <property type="entry name" value="SpoIIaa-like"/>
    <property type="match status" value="1"/>
</dbReference>
<evidence type="ECO:0000313" key="3">
    <source>
        <dbReference type="Proteomes" id="UP000711178"/>
    </source>
</evidence>
<keyword evidence="3" id="KW-1185">Reference proteome</keyword>
<dbReference type="PROSITE" id="PS50801">
    <property type="entry name" value="STAS"/>
    <property type="match status" value="1"/>
</dbReference>
<evidence type="ECO:0000313" key="2">
    <source>
        <dbReference type="EMBL" id="MBW8286948.1"/>
    </source>
</evidence>
<evidence type="ECO:0000259" key="1">
    <source>
        <dbReference type="PROSITE" id="PS50801"/>
    </source>
</evidence>